<evidence type="ECO:0000259" key="1">
    <source>
        <dbReference type="Pfam" id="PF00882"/>
    </source>
</evidence>
<accession>A0A6N7XWZ1</accession>
<dbReference type="Proteomes" id="UP000469523">
    <property type="component" value="Unassembled WGS sequence"/>
</dbReference>
<dbReference type="InterPro" id="IPR029002">
    <property type="entry name" value="PLPC/GPLD1"/>
</dbReference>
<reference evidence="2 3" key="1">
    <citation type="submission" date="2019-09" db="EMBL/GenBank/DDBJ databases">
        <title>In-depth cultivation of the pig gut microbiome towards novel bacterial diversity and tailored functional studies.</title>
        <authorList>
            <person name="Wylensek D."/>
            <person name="Hitch T.C.A."/>
            <person name="Clavel T."/>
        </authorList>
    </citation>
    <scope>NUCLEOTIDE SEQUENCE [LARGE SCALE GENOMIC DNA]</scope>
    <source>
        <strain evidence="2 3">WCA3-693-APC-4?</strain>
    </source>
</reference>
<proteinExistence type="predicted"/>
<organism evidence="2 3">
    <name type="scientific">Tissierella pigra</name>
    <dbReference type="NCBI Taxonomy" id="2607614"/>
    <lineage>
        <taxon>Bacteria</taxon>
        <taxon>Bacillati</taxon>
        <taxon>Bacillota</taxon>
        <taxon>Tissierellia</taxon>
        <taxon>Tissierellales</taxon>
        <taxon>Tissierellaceae</taxon>
        <taxon>Tissierella</taxon>
    </lineage>
</organism>
<keyword evidence="3" id="KW-1185">Reference proteome</keyword>
<dbReference type="AlphaFoldDB" id="A0A6N7XWZ1"/>
<feature type="domain" description="Phospholipase C/D" evidence="1">
    <location>
        <begin position="8"/>
        <end position="170"/>
    </location>
</feature>
<sequence>MFKIFADSHKVIASKIYDNIFDIYGVKLDKDKLLWGAVCPDILPQFKLIRHYKEESLNAVAKEIMKIIFISRYLEFNKILDPLAMKILSKKIGIISHYLCDYVCIPHANRWTFIDGMDVMIKHIKYESQLDNVAVSHDFKKNVINVKDLDIYDIDETELKNKIKDYINKVVEEYSLKTDFKNDLNFALSLNLKISYFILDTISSYSEELDGHFALEF</sequence>
<comment type="caution">
    <text evidence="2">The sequence shown here is derived from an EMBL/GenBank/DDBJ whole genome shotgun (WGS) entry which is preliminary data.</text>
</comment>
<gene>
    <name evidence="2" type="ORF">FYJ83_12670</name>
</gene>
<name>A0A6N7XWZ1_9FIRM</name>
<protein>
    <submittedName>
        <fullName evidence="2">Zinc dependent phospholipase C family protein</fullName>
    </submittedName>
</protein>
<evidence type="ECO:0000313" key="2">
    <source>
        <dbReference type="EMBL" id="MSU02327.1"/>
    </source>
</evidence>
<evidence type="ECO:0000313" key="3">
    <source>
        <dbReference type="Proteomes" id="UP000469523"/>
    </source>
</evidence>
<dbReference type="RefSeq" id="WP_154441080.1">
    <property type="nucleotide sequence ID" value="NZ_JAHLPJ010000001.1"/>
</dbReference>
<dbReference type="EMBL" id="VUNQ01000029">
    <property type="protein sequence ID" value="MSU02327.1"/>
    <property type="molecule type" value="Genomic_DNA"/>
</dbReference>
<dbReference type="Pfam" id="PF00882">
    <property type="entry name" value="Zn_dep_PLPC"/>
    <property type="match status" value="1"/>
</dbReference>